<dbReference type="SUPFAM" id="SSF56784">
    <property type="entry name" value="HAD-like"/>
    <property type="match status" value="1"/>
</dbReference>
<dbReference type="Pfam" id="PF00702">
    <property type="entry name" value="Hydrolase"/>
    <property type="match status" value="1"/>
</dbReference>
<name>A0ABT7KL54_9HYPH</name>
<dbReference type="SFLD" id="SFLDG01129">
    <property type="entry name" value="C1.5:_HAD__Beta-PGM__Phosphata"/>
    <property type="match status" value="1"/>
</dbReference>
<dbReference type="PANTHER" id="PTHR43481">
    <property type="entry name" value="FRUCTOSE-1-PHOSPHATE PHOSPHATASE"/>
    <property type="match status" value="1"/>
</dbReference>
<dbReference type="PROSITE" id="PS01228">
    <property type="entry name" value="COF_1"/>
    <property type="match status" value="1"/>
</dbReference>
<dbReference type="Gene3D" id="1.10.150.240">
    <property type="entry name" value="Putative phosphatase, domain 2"/>
    <property type="match status" value="1"/>
</dbReference>
<dbReference type="Gene3D" id="3.40.50.1000">
    <property type="entry name" value="HAD superfamily/HAD-like"/>
    <property type="match status" value="1"/>
</dbReference>
<dbReference type="SFLD" id="SFLDS00003">
    <property type="entry name" value="Haloacid_Dehalogenase"/>
    <property type="match status" value="1"/>
</dbReference>
<accession>A0ABT7KL54</accession>
<sequence>MNTSLSDGFDRLRVNFYPERSFGAFLFDMDGTVLNSIAVAERVWTAWALRHNVDAAGLLATVHGRKAVETISRLGLPQVDPVEEMRLLTLAEIADVVGIEPIAGASRFLEALPRDRWAIVTSAPRDLAVVRLKAAGLPWPPLLIAGEDVQNGKPAPDCFLLAAETLAQPIEECLVFEDAPAGIEAAEAAGAAVMVISATHRSLLQTPHPSVVNYDDLVADITHAGSLRISERRR</sequence>
<dbReference type="InterPro" id="IPR023214">
    <property type="entry name" value="HAD_sf"/>
</dbReference>
<dbReference type="Proteomes" id="UP001172630">
    <property type="component" value="Unassembled WGS sequence"/>
</dbReference>
<organism evidence="1 2">
    <name type="scientific">Rhizobium calliandrae</name>
    <dbReference type="NCBI Taxonomy" id="1312182"/>
    <lineage>
        <taxon>Bacteria</taxon>
        <taxon>Pseudomonadati</taxon>
        <taxon>Pseudomonadota</taxon>
        <taxon>Alphaproteobacteria</taxon>
        <taxon>Hyphomicrobiales</taxon>
        <taxon>Rhizobiaceae</taxon>
        <taxon>Rhizobium/Agrobacterium group</taxon>
        <taxon>Rhizobium</taxon>
    </lineage>
</organism>
<gene>
    <name evidence="1" type="ORF">PY650_27780</name>
</gene>
<dbReference type="InterPro" id="IPR051806">
    <property type="entry name" value="HAD-like_SPP"/>
</dbReference>
<evidence type="ECO:0000313" key="1">
    <source>
        <dbReference type="EMBL" id="MDL2409365.1"/>
    </source>
</evidence>
<protein>
    <submittedName>
        <fullName evidence="1">HAD-IA family hydrolase</fullName>
    </submittedName>
</protein>
<proteinExistence type="predicted"/>
<dbReference type="NCBIfam" id="TIGR01509">
    <property type="entry name" value="HAD-SF-IA-v3"/>
    <property type="match status" value="1"/>
</dbReference>
<dbReference type="PANTHER" id="PTHR43481:SF4">
    <property type="entry name" value="GLYCEROL-1-PHOSPHATE PHOSPHOHYDROLASE 1-RELATED"/>
    <property type="match status" value="1"/>
</dbReference>
<dbReference type="InterPro" id="IPR006439">
    <property type="entry name" value="HAD-SF_hydro_IA"/>
</dbReference>
<dbReference type="InterPro" id="IPR036412">
    <property type="entry name" value="HAD-like_sf"/>
</dbReference>
<dbReference type="RefSeq" id="WP_285882894.1">
    <property type="nucleotide sequence ID" value="NZ_JARFYN010000049.1"/>
</dbReference>
<dbReference type="InterPro" id="IPR023198">
    <property type="entry name" value="PGP-like_dom2"/>
</dbReference>
<dbReference type="EMBL" id="JARFYN010000049">
    <property type="protein sequence ID" value="MDL2409365.1"/>
    <property type="molecule type" value="Genomic_DNA"/>
</dbReference>
<reference evidence="1" key="1">
    <citation type="submission" date="2023-06" db="EMBL/GenBank/DDBJ databases">
        <title>Phylogenetic Diversity of Rhizobium strains.</title>
        <authorList>
            <person name="Moura F.T."/>
            <person name="Helene L.C.F."/>
            <person name="Hungria M."/>
        </authorList>
    </citation>
    <scope>NUCLEOTIDE SEQUENCE</scope>
    <source>
        <strain evidence="1">CCGE524</strain>
    </source>
</reference>
<dbReference type="GO" id="GO:0016787">
    <property type="term" value="F:hydrolase activity"/>
    <property type="evidence" value="ECO:0007669"/>
    <property type="project" value="UniProtKB-KW"/>
</dbReference>
<keyword evidence="2" id="KW-1185">Reference proteome</keyword>
<comment type="caution">
    <text evidence="1">The sequence shown here is derived from an EMBL/GenBank/DDBJ whole genome shotgun (WGS) entry which is preliminary data.</text>
</comment>
<evidence type="ECO:0000313" key="2">
    <source>
        <dbReference type="Proteomes" id="UP001172630"/>
    </source>
</evidence>
<keyword evidence="1" id="KW-0378">Hydrolase</keyword>